<dbReference type="InterPro" id="IPR036465">
    <property type="entry name" value="vWFA_dom_sf"/>
</dbReference>
<feature type="domain" description="VWFA" evidence="3">
    <location>
        <begin position="403"/>
        <end position="610"/>
    </location>
</feature>
<protein>
    <recommendedName>
        <fullName evidence="1">Cobaltochelatase subunit CobT</fullName>
        <ecNumber evidence="1">6.6.1.2</ecNumber>
    </recommendedName>
</protein>
<dbReference type="Pfam" id="PF06213">
    <property type="entry name" value="CobT"/>
    <property type="match status" value="1"/>
</dbReference>
<dbReference type="InterPro" id="IPR051928">
    <property type="entry name" value="NorD/CobT"/>
</dbReference>
<dbReference type="PROSITE" id="PS50234">
    <property type="entry name" value="VWFA"/>
    <property type="match status" value="1"/>
</dbReference>
<dbReference type="SUPFAM" id="SSF53300">
    <property type="entry name" value="vWA-like"/>
    <property type="match status" value="1"/>
</dbReference>
<dbReference type="GO" id="GO:0051116">
    <property type="term" value="F:cobaltochelatase activity"/>
    <property type="evidence" value="ECO:0007669"/>
    <property type="project" value="UniProtKB-UniRule"/>
</dbReference>
<dbReference type="EMBL" id="MDDS01000037">
    <property type="protein sequence ID" value="ODP37092.1"/>
    <property type="molecule type" value="Genomic_DNA"/>
</dbReference>
<dbReference type="InterPro" id="IPR002035">
    <property type="entry name" value="VWF_A"/>
</dbReference>
<dbReference type="OrthoDB" id="9764783at2"/>
<sequence>MANESPLDQFRNVLAGTARAIAHEAEVELAFTADAPVQSGRHIKVPMPGRALAAEQVAEARGFADGFALRMRLHDNATHLKAAPREAVARAVFDAVETARIEALGSRGYAGIADNLTRALEMKMRSDPISRARTRDEVPLSTAIQLLVRERLTGQEAPADAALGLALVRDWIEDKGGADLDALSLAIDDQAAFARLVGNLLEDLELTEGELVPDESDEGGGEDEGAEEQEEEQDQEGEEQGETGDSEVEARGEQSESETEQGEDSDEQSGEFDDAEGETGDDGDEGMMPVRPNRPWSDLPPQFEYGAFTTQYDEVIAATELCDTEELERLRAYLDSQLVHLQGVVTKLANRLQRRLMAQQNRSWDFDQDEGLLDAARLARVVINPMQSLSYKVEKDTEFKDTVVTLLIDNSGSMRGRPISIAAISADILARTLERVGVKTEILGFTTRAWKGGQSREKWLAEGRPPQPGRLNDVRHIVYKQADEPWRRAKKSLGLMMREGLLKENIDGEALLWAHQRLIARPEDRKILMVISDGAPVDDSTLSVNSGSYLERHLRQVIGWVEQRSPVSLVAIGIGHDVTRYYGRAVTIMDVEQLAGTMIEQLASLFDLET</sequence>
<evidence type="ECO:0000256" key="1">
    <source>
        <dbReference type="NCBIfam" id="TIGR01651"/>
    </source>
</evidence>
<dbReference type="AlphaFoldDB" id="A0A1E3LTJ4"/>
<dbReference type="Pfam" id="PF11775">
    <property type="entry name" value="CobT_C"/>
    <property type="match status" value="1"/>
</dbReference>
<evidence type="ECO:0000259" key="3">
    <source>
        <dbReference type="PROSITE" id="PS50234"/>
    </source>
</evidence>
<name>A0A1E3LTJ4_9SPHN</name>
<dbReference type="GO" id="GO:0009236">
    <property type="term" value="P:cobalamin biosynthetic process"/>
    <property type="evidence" value="ECO:0007669"/>
    <property type="project" value="UniProtKB-UniRule"/>
</dbReference>
<organism evidence="4 5">
    <name type="scientific">Sphingomonas turrisvirgatae</name>
    <dbReference type="NCBI Taxonomy" id="1888892"/>
    <lineage>
        <taxon>Bacteria</taxon>
        <taxon>Pseudomonadati</taxon>
        <taxon>Pseudomonadota</taxon>
        <taxon>Alphaproteobacteria</taxon>
        <taxon>Sphingomonadales</taxon>
        <taxon>Sphingomonadaceae</taxon>
        <taxon>Sphingomonas</taxon>
    </lineage>
</organism>
<comment type="caution">
    <text evidence="4">The sequence shown here is derived from an EMBL/GenBank/DDBJ whole genome shotgun (WGS) entry which is preliminary data.</text>
</comment>
<dbReference type="Gene3D" id="3.40.50.410">
    <property type="entry name" value="von Willebrand factor, type A domain"/>
    <property type="match status" value="1"/>
</dbReference>
<dbReference type="InterPro" id="IPR006538">
    <property type="entry name" value="CobT"/>
</dbReference>
<dbReference type="PIRSF" id="PIRSF031715">
    <property type="entry name" value="Cob_chel_CobT"/>
    <property type="match status" value="1"/>
</dbReference>
<dbReference type="STRING" id="1888892.BFL28_18795"/>
<proteinExistence type="predicted"/>
<feature type="compositionally biased region" description="Acidic residues" evidence="2">
    <location>
        <begin position="206"/>
        <end position="247"/>
    </location>
</feature>
<dbReference type="Proteomes" id="UP000094487">
    <property type="component" value="Unassembled WGS sequence"/>
</dbReference>
<evidence type="ECO:0000313" key="4">
    <source>
        <dbReference type="EMBL" id="ODP37092.1"/>
    </source>
</evidence>
<dbReference type="RefSeq" id="WP_069321152.1">
    <property type="nucleotide sequence ID" value="NZ_MDDS01000037.1"/>
</dbReference>
<feature type="compositionally biased region" description="Acidic residues" evidence="2">
    <location>
        <begin position="255"/>
        <end position="285"/>
    </location>
</feature>
<dbReference type="EC" id="6.6.1.2" evidence="1"/>
<dbReference type="PANTHER" id="PTHR41248:SF1">
    <property type="entry name" value="NORD PROTEIN"/>
    <property type="match status" value="1"/>
</dbReference>
<reference evidence="4 5" key="1">
    <citation type="submission" date="2016-08" db="EMBL/GenBank/DDBJ databases">
        <title>Draft genome of the agarase producing Sphingomonas sp. MCT13.</title>
        <authorList>
            <person name="D'Andrea M.M."/>
            <person name="Rossolini G.M."/>
            <person name="Thaller M.C."/>
        </authorList>
    </citation>
    <scope>NUCLEOTIDE SEQUENCE [LARGE SCALE GENOMIC DNA]</scope>
    <source>
        <strain evidence="4 5">MCT13</strain>
    </source>
</reference>
<dbReference type="CDD" id="cd01454">
    <property type="entry name" value="vWA_norD_type"/>
    <property type="match status" value="1"/>
</dbReference>
<keyword evidence="5" id="KW-1185">Reference proteome</keyword>
<feature type="region of interest" description="Disordered" evidence="2">
    <location>
        <begin position="206"/>
        <end position="298"/>
    </location>
</feature>
<dbReference type="PANTHER" id="PTHR41248">
    <property type="entry name" value="NORD PROTEIN"/>
    <property type="match status" value="1"/>
</dbReference>
<dbReference type="InterPro" id="IPR025861">
    <property type="entry name" value="CobT_VWA_dom"/>
</dbReference>
<dbReference type="NCBIfam" id="TIGR01651">
    <property type="entry name" value="CobT"/>
    <property type="match status" value="1"/>
</dbReference>
<accession>A0A1E3LTJ4</accession>
<gene>
    <name evidence="4" type="ORF">BFL28_18795</name>
</gene>
<evidence type="ECO:0000256" key="2">
    <source>
        <dbReference type="SAM" id="MobiDB-lite"/>
    </source>
</evidence>
<evidence type="ECO:0000313" key="5">
    <source>
        <dbReference type="Proteomes" id="UP000094487"/>
    </source>
</evidence>